<dbReference type="GO" id="GO:0070971">
    <property type="term" value="C:endoplasmic reticulum exit site"/>
    <property type="evidence" value="ECO:0007669"/>
    <property type="project" value="TreeGrafter"/>
</dbReference>
<keyword evidence="7" id="KW-0931">ER-Golgi transport</keyword>
<dbReference type="InterPro" id="IPR001680">
    <property type="entry name" value="WD40_rpt"/>
</dbReference>
<dbReference type="AlphaFoldDB" id="A0AAD8R542"/>
<keyword evidence="4 9" id="KW-0853">WD repeat</keyword>
<evidence type="ECO:0000256" key="5">
    <source>
        <dbReference type="ARBA" id="ARBA00022737"/>
    </source>
</evidence>
<dbReference type="SUPFAM" id="SSF50978">
    <property type="entry name" value="WD40 repeat-like"/>
    <property type="match status" value="1"/>
</dbReference>
<organism evidence="10 11">
    <name type="scientific">Lolium multiflorum</name>
    <name type="common">Italian ryegrass</name>
    <name type="synonym">Lolium perenne subsp. multiflorum</name>
    <dbReference type="NCBI Taxonomy" id="4521"/>
    <lineage>
        <taxon>Eukaryota</taxon>
        <taxon>Viridiplantae</taxon>
        <taxon>Streptophyta</taxon>
        <taxon>Embryophyta</taxon>
        <taxon>Tracheophyta</taxon>
        <taxon>Spermatophyta</taxon>
        <taxon>Magnoliopsida</taxon>
        <taxon>Liliopsida</taxon>
        <taxon>Poales</taxon>
        <taxon>Poaceae</taxon>
        <taxon>BOP clade</taxon>
        <taxon>Pooideae</taxon>
        <taxon>Poodae</taxon>
        <taxon>Poeae</taxon>
        <taxon>Poeae Chloroplast Group 2 (Poeae type)</taxon>
        <taxon>Loliodinae</taxon>
        <taxon>Loliinae</taxon>
        <taxon>Lolium</taxon>
    </lineage>
</organism>
<keyword evidence="8" id="KW-0653">Protein transport</keyword>
<evidence type="ECO:0000256" key="7">
    <source>
        <dbReference type="ARBA" id="ARBA00022892"/>
    </source>
</evidence>
<dbReference type="GO" id="GO:0005198">
    <property type="term" value="F:structural molecule activity"/>
    <property type="evidence" value="ECO:0007669"/>
    <property type="project" value="TreeGrafter"/>
</dbReference>
<dbReference type="SMART" id="SM00320">
    <property type="entry name" value="WD40"/>
    <property type="match status" value="4"/>
</dbReference>
<evidence type="ECO:0000256" key="3">
    <source>
        <dbReference type="ARBA" id="ARBA00022448"/>
    </source>
</evidence>
<sequence length="400" mass="43926">MARSVQNLKNMPTPNSRICFAPEAPLLATGSIPGSGCTRLSILRTCPGLDPRELIDKSVTEFGYPPAAFCRLCWAKSSMCPAGLIAGGLESGEVAVWDPREALSDMLCLHPEEESLVGKLQEGIWSRELELGLGYDFCEIEKRQESRASPPLLQTKTGNLAAAASIAVDLHEPVALFSKHLGSVRGLEYCSHWPNLIGSGAENGRIMVWDLANPYAETIPTWETESTDGDAISCISWSPLMPRVIGSTSFQGVSIWDIRSSKSPVNSVGLFPRKLSGLAFSPLDQKSVVVSCEDYLDTPSLAVWDLRSMTKPVSELCENSKGIIAMSWSPHCDDELLVSTRNDKLMLFNMEKKEAIWKDESDSGRYYDVQWSLSNRGVFAAASHNNLDLFKLHDRVLSPV</sequence>
<evidence type="ECO:0000256" key="8">
    <source>
        <dbReference type="ARBA" id="ARBA00022927"/>
    </source>
</evidence>
<dbReference type="GO" id="GO:0007029">
    <property type="term" value="P:endoplasmic reticulum organization"/>
    <property type="evidence" value="ECO:0007669"/>
    <property type="project" value="TreeGrafter"/>
</dbReference>
<evidence type="ECO:0000256" key="4">
    <source>
        <dbReference type="ARBA" id="ARBA00022574"/>
    </source>
</evidence>
<dbReference type="GO" id="GO:0015031">
    <property type="term" value="P:protein transport"/>
    <property type="evidence" value="ECO:0007669"/>
    <property type="project" value="UniProtKB-KW"/>
</dbReference>
<dbReference type="PANTHER" id="PTHR13923:SF11">
    <property type="entry name" value="SECRETORY 31, ISOFORM D"/>
    <property type="match status" value="1"/>
</dbReference>
<keyword evidence="11" id="KW-1185">Reference proteome</keyword>
<keyword evidence="3" id="KW-0813">Transport</keyword>
<name>A0AAD8R542_LOLMU</name>
<dbReference type="GO" id="GO:0090110">
    <property type="term" value="P:COPII-coated vesicle cargo loading"/>
    <property type="evidence" value="ECO:0007669"/>
    <property type="project" value="TreeGrafter"/>
</dbReference>
<evidence type="ECO:0000256" key="9">
    <source>
        <dbReference type="PROSITE-ProRule" id="PRU00221"/>
    </source>
</evidence>
<feature type="repeat" description="WD" evidence="9">
    <location>
        <begin position="177"/>
        <end position="211"/>
    </location>
</feature>
<proteinExistence type="inferred from homology"/>
<keyword evidence="5" id="KW-0677">Repeat</keyword>
<accession>A0AAD8R542</accession>
<evidence type="ECO:0000256" key="1">
    <source>
        <dbReference type="ARBA" id="ARBA00004240"/>
    </source>
</evidence>
<evidence type="ECO:0000313" key="10">
    <source>
        <dbReference type="EMBL" id="KAK1614521.1"/>
    </source>
</evidence>
<evidence type="ECO:0000256" key="2">
    <source>
        <dbReference type="ARBA" id="ARBA00009358"/>
    </source>
</evidence>
<dbReference type="InterPro" id="IPR040251">
    <property type="entry name" value="SEC31-like"/>
</dbReference>
<reference evidence="10" key="1">
    <citation type="submission" date="2023-07" db="EMBL/GenBank/DDBJ databases">
        <title>A chromosome-level genome assembly of Lolium multiflorum.</title>
        <authorList>
            <person name="Chen Y."/>
            <person name="Copetti D."/>
            <person name="Kolliker R."/>
            <person name="Studer B."/>
        </authorList>
    </citation>
    <scope>NUCLEOTIDE SEQUENCE</scope>
    <source>
        <strain evidence="10">02402/16</strain>
        <tissue evidence="10">Leaf</tissue>
    </source>
</reference>
<dbReference type="PROSITE" id="PS00678">
    <property type="entry name" value="WD_REPEATS_1"/>
    <property type="match status" value="1"/>
</dbReference>
<comment type="caution">
    <text evidence="10">The sequence shown here is derived from an EMBL/GenBank/DDBJ whole genome shotgun (WGS) entry which is preliminary data.</text>
</comment>
<evidence type="ECO:0000256" key="6">
    <source>
        <dbReference type="ARBA" id="ARBA00022824"/>
    </source>
</evidence>
<dbReference type="InterPro" id="IPR036322">
    <property type="entry name" value="WD40_repeat_dom_sf"/>
</dbReference>
<dbReference type="InterPro" id="IPR019775">
    <property type="entry name" value="WD40_repeat_CS"/>
</dbReference>
<dbReference type="Proteomes" id="UP001231189">
    <property type="component" value="Unassembled WGS sequence"/>
</dbReference>
<dbReference type="GO" id="GO:0030127">
    <property type="term" value="C:COPII vesicle coat"/>
    <property type="evidence" value="ECO:0007669"/>
    <property type="project" value="TreeGrafter"/>
</dbReference>
<dbReference type="Gene3D" id="2.130.10.10">
    <property type="entry name" value="YVTN repeat-like/Quinoprotein amine dehydrogenase"/>
    <property type="match status" value="1"/>
</dbReference>
<dbReference type="InterPro" id="IPR015943">
    <property type="entry name" value="WD40/YVTN_repeat-like_dom_sf"/>
</dbReference>
<gene>
    <name evidence="10" type="ORF">QYE76_020038</name>
</gene>
<dbReference type="EMBL" id="JAUUTY010000006">
    <property type="protein sequence ID" value="KAK1614521.1"/>
    <property type="molecule type" value="Genomic_DNA"/>
</dbReference>
<evidence type="ECO:0000313" key="11">
    <source>
        <dbReference type="Proteomes" id="UP001231189"/>
    </source>
</evidence>
<dbReference type="PANTHER" id="PTHR13923">
    <property type="entry name" value="SEC31-RELATED PROTEIN"/>
    <property type="match status" value="1"/>
</dbReference>
<comment type="similarity">
    <text evidence="2">Belongs to the WD repeat SEC31 family.</text>
</comment>
<keyword evidence="6" id="KW-0256">Endoplasmic reticulum</keyword>
<comment type="subcellular location">
    <subcellularLocation>
        <location evidence="1">Endoplasmic reticulum</location>
    </subcellularLocation>
</comment>
<protein>
    <submittedName>
        <fullName evidence="10">Uncharacterized protein</fullName>
    </submittedName>
</protein>
<dbReference type="PROSITE" id="PS50082">
    <property type="entry name" value="WD_REPEATS_2"/>
    <property type="match status" value="1"/>
</dbReference>